<evidence type="ECO:0000313" key="1">
    <source>
        <dbReference type="EMBL" id="SVA17809.1"/>
    </source>
</evidence>
<proteinExistence type="predicted"/>
<dbReference type="AlphaFoldDB" id="A0A381TPP8"/>
<reference evidence="1" key="1">
    <citation type="submission" date="2018-05" db="EMBL/GenBank/DDBJ databases">
        <authorList>
            <person name="Lanie J.A."/>
            <person name="Ng W.-L."/>
            <person name="Kazmierczak K.M."/>
            <person name="Andrzejewski T.M."/>
            <person name="Davidsen T.M."/>
            <person name="Wayne K.J."/>
            <person name="Tettelin H."/>
            <person name="Glass J.I."/>
            <person name="Rusch D."/>
            <person name="Podicherti R."/>
            <person name="Tsui H.-C.T."/>
            <person name="Winkler M.E."/>
        </authorList>
    </citation>
    <scope>NUCLEOTIDE SEQUENCE</scope>
</reference>
<accession>A0A381TPP8</accession>
<sequence>MGHVRITASTVCAVVSLASISPVLAQQGEWNPPRTAEGRMDLQGVWANNAATPLERPDSLAGKAIFTDEEVARLRASAERLFGGADDAAFADGVFNAALADVEKNVSRDGGTGNYSSVWMVDREFENRTSLITDPPDGKVPSLTTEAEARIEAARKYQRDHPADGPEDRTRQVRCITYGIPRVGGLGAGYNSYYQIFQTPEHVVMLGEMIHDARVIPIGDMPHADDSIRLWHGDSRGHWEGDTLVVETTNYSPKSGYQGSAENLHMTERFTLAGPDRLHYEIAVTDETTWVRPWTAMVPMSRSRDPLFEYACHEGNIGMAGILAGARAEESAAEQNGR</sequence>
<name>A0A381TPP8_9ZZZZ</name>
<organism evidence="1">
    <name type="scientific">marine metagenome</name>
    <dbReference type="NCBI Taxonomy" id="408172"/>
    <lineage>
        <taxon>unclassified sequences</taxon>
        <taxon>metagenomes</taxon>
        <taxon>ecological metagenomes</taxon>
    </lineage>
</organism>
<protein>
    <submittedName>
        <fullName evidence="1">Uncharacterized protein</fullName>
    </submittedName>
</protein>
<dbReference type="EMBL" id="UINC01004919">
    <property type="protein sequence ID" value="SVA17809.1"/>
    <property type="molecule type" value="Genomic_DNA"/>
</dbReference>
<gene>
    <name evidence="1" type="ORF">METZ01_LOCUS70663</name>
</gene>